<sequence length="214" mass="24566">MIISTGRGYIFVHIPKTGGTSLSLALEVRAKKDDILIGDTPKAKQRRKRVQGIETHGRLWKHSTLTDIDGLVSIEDIQAQFCFTLVRNPWNRAVSYYHWLQKQTFDHPSVQLAKSLNFGAFLTHPDTLTAFRRSPACSYMQTVDGQVKCDLYIRIEHFHEDVIPLQERLGFSLKLPHENKSERKLDYRGYYCDQSAELLGAACAQDISQFGYRF</sequence>
<accession>A0A366WKS1</accession>
<organism evidence="1 2">
    <name type="scientific">Phaeobacter gallaeciensis</name>
    <dbReference type="NCBI Taxonomy" id="60890"/>
    <lineage>
        <taxon>Bacteria</taxon>
        <taxon>Pseudomonadati</taxon>
        <taxon>Pseudomonadota</taxon>
        <taxon>Alphaproteobacteria</taxon>
        <taxon>Rhodobacterales</taxon>
        <taxon>Roseobacteraceae</taxon>
        <taxon>Phaeobacter</taxon>
    </lineage>
</organism>
<dbReference type="GO" id="GO:0016020">
    <property type="term" value="C:membrane"/>
    <property type="evidence" value="ECO:0007669"/>
    <property type="project" value="InterPro"/>
</dbReference>
<proteinExistence type="predicted"/>
<dbReference type="InterPro" id="IPR027417">
    <property type="entry name" value="P-loop_NTPase"/>
</dbReference>
<dbReference type="OrthoDB" id="288532at2"/>
<dbReference type="Proteomes" id="UP000252706">
    <property type="component" value="Unassembled WGS sequence"/>
</dbReference>
<dbReference type="Pfam" id="PF03567">
    <property type="entry name" value="Sulfotransfer_2"/>
    <property type="match status" value="1"/>
</dbReference>
<dbReference type="GO" id="GO:0008146">
    <property type="term" value="F:sulfotransferase activity"/>
    <property type="evidence" value="ECO:0007669"/>
    <property type="project" value="InterPro"/>
</dbReference>
<gene>
    <name evidence="1" type="ORF">DS909_22820</name>
</gene>
<protein>
    <submittedName>
        <fullName evidence="1">Type II secretory pathway, pullulanase PulA</fullName>
    </submittedName>
</protein>
<dbReference type="RefSeq" id="WP_113825893.1">
    <property type="nucleotide sequence ID" value="NZ_QOCE01000054.1"/>
</dbReference>
<comment type="caution">
    <text evidence="1">The sequence shown here is derived from an EMBL/GenBank/DDBJ whole genome shotgun (WGS) entry which is preliminary data.</text>
</comment>
<name>A0A366WKS1_9RHOB</name>
<dbReference type="InterPro" id="IPR005331">
    <property type="entry name" value="Sulfotransferase"/>
</dbReference>
<dbReference type="AlphaFoldDB" id="A0A366WKS1"/>
<reference evidence="1 2" key="1">
    <citation type="submission" date="2018-07" db="EMBL/GenBank/DDBJ databases">
        <title>Modular assembly of carbohydrate-degrading microbial communities in the ocean.</title>
        <authorList>
            <person name="Enke T.N."/>
            <person name="Datta M.S."/>
            <person name="Schwartzman J.A."/>
            <person name="Cermak N."/>
            <person name="Schmitz D.A."/>
            <person name="Barrere J."/>
            <person name="Cordero O.X."/>
        </authorList>
    </citation>
    <scope>NUCLEOTIDE SEQUENCE [LARGE SCALE GENOMIC DNA]</scope>
    <source>
        <strain evidence="1 2">C3M10</strain>
    </source>
</reference>
<dbReference type="SUPFAM" id="SSF52540">
    <property type="entry name" value="P-loop containing nucleoside triphosphate hydrolases"/>
    <property type="match status" value="1"/>
</dbReference>
<evidence type="ECO:0000313" key="2">
    <source>
        <dbReference type="Proteomes" id="UP000252706"/>
    </source>
</evidence>
<dbReference type="EMBL" id="QOCE01000054">
    <property type="protein sequence ID" value="RBW49521.1"/>
    <property type="molecule type" value="Genomic_DNA"/>
</dbReference>
<dbReference type="Gene3D" id="3.40.50.300">
    <property type="entry name" value="P-loop containing nucleotide triphosphate hydrolases"/>
    <property type="match status" value="1"/>
</dbReference>
<evidence type="ECO:0000313" key="1">
    <source>
        <dbReference type="EMBL" id="RBW49521.1"/>
    </source>
</evidence>